<reference evidence="1" key="1">
    <citation type="journal article" date="1987" name="EMBO J.">
        <title>Coincident start sites for divergent transcripts at a randomly selected CpG-rich island of mouse.</title>
        <authorList>
            <person name="Lavia P."/>
            <person name="Macleod D."/>
            <person name="Bird A."/>
        </authorList>
    </citation>
    <scope>NUCLEOTIDE SEQUENCE</scope>
</reference>
<proteinExistence type="predicted"/>
<reference evidence="1" key="2">
    <citation type="journal article" date="1991" name="Gene">
        <title>Characterization of the opposite-strand genes from the mouse bidirectionally transcribed HTF9 locus.</title>
        <authorList>
            <person name="Bressan A."/>
            <person name="Somma M.P."/>
            <person name="Lewis J."/>
            <person name="Santolamazza C."/>
            <person name="Copeland N.G."/>
            <person name="Gilbert D.J."/>
            <person name="Jenkins N.A."/>
            <person name="Lavia P."/>
        </authorList>
    </citation>
    <scope>NUCLEOTIDE SEQUENCE</scope>
</reference>
<name>P70220_MOUSE</name>
<evidence type="ECO:0000313" key="1">
    <source>
        <dbReference type="EMBL" id="CAA29276.1"/>
    </source>
</evidence>
<sequence>MPAALSPGSALSRRPTRALPACRLSASDAGVSGCWKDQSGLGARR</sequence>
<protein>
    <submittedName>
        <fullName evidence="1">Htf9-c protein</fullName>
    </submittedName>
</protein>
<reference evidence="1" key="4">
    <citation type="journal article" date="1993" name="Nucleic Acids Res.">
        <title>Cell type-specific interactions of transcription factors with a housekeeping promoter in vivo.</title>
        <authorList>
            <person name="Stapleton G."/>
            <person name="Somma M.P."/>
            <person name="Lavia P."/>
        </authorList>
    </citation>
    <scope>NUCLEOTIDE SEQUENCE</scope>
</reference>
<gene>
    <name evidence="1" type="primary">Htf9-c</name>
</gene>
<organism evidence="1">
    <name type="scientific">Mus musculus</name>
    <name type="common">Mouse</name>
    <dbReference type="NCBI Taxonomy" id="10090"/>
    <lineage>
        <taxon>Eukaryota</taxon>
        <taxon>Metazoa</taxon>
        <taxon>Chordata</taxon>
        <taxon>Craniata</taxon>
        <taxon>Vertebrata</taxon>
        <taxon>Euteleostomi</taxon>
        <taxon>Mammalia</taxon>
        <taxon>Eutheria</taxon>
        <taxon>Euarchontoglires</taxon>
        <taxon>Glires</taxon>
        <taxon>Rodentia</taxon>
        <taxon>Myomorpha</taxon>
        <taxon>Muroidea</taxon>
        <taxon>Muridae</taxon>
        <taxon>Murinae</taxon>
        <taxon>Mus</taxon>
        <taxon>Mus</taxon>
    </lineage>
</organism>
<dbReference type="EMBL" id="X05830">
    <property type="protein sequence ID" value="CAA29276.1"/>
    <property type="molecule type" value="Genomic_DNA"/>
</dbReference>
<dbReference type="AlphaFoldDB" id="P70220"/>
<reference evidence="1" key="3">
    <citation type="journal article" date="1992" name="J. Mol. Biol.">
        <title>Binding of proteins from embryonic and differentiated cells to a bidirectional promoter contained within a CpG island.</title>
        <authorList>
            <person name="Tyndall C."/>
            <person name="Watt F."/>
            <person name="Molloy P.L."/>
            <person name="Vincent P.C."/>
            <person name="Frommer M."/>
        </authorList>
    </citation>
    <scope>NUCLEOTIDE SEQUENCE</scope>
</reference>
<reference evidence="1" key="5">
    <citation type="journal article" date="1995" name="Cell Growth Differ.">
        <title>Transcriptional control of the Htf9-A/RanBP-1 gene during the cell cycle.</title>
        <authorList>
            <person name="Di Matteo G."/>
            <person name="Fuschi P."/>
            <person name="Zerfass K."/>
            <person name="Moretti S."/>
            <person name="Ricordy R."/>
            <person name="Cenciarelli C."/>
            <person name="Tripodi M."/>
            <person name="Jansen-Durr P."/>
            <person name="Lavia P."/>
        </authorList>
    </citation>
    <scope>NUCLEOTIDE SEQUENCE</scope>
</reference>
<accession>P70220</accession>